<dbReference type="Proteomes" id="UP000711811">
    <property type="component" value="Unassembled WGS sequence"/>
</dbReference>
<evidence type="ECO:0000313" key="2">
    <source>
        <dbReference type="EMBL" id="EFJ6483963.1"/>
    </source>
</evidence>
<feature type="domain" description="DUF4376" evidence="1">
    <location>
        <begin position="104"/>
        <end position="212"/>
    </location>
</feature>
<evidence type="ECO:0000259" key="1">
    <source>
        <dbReference type="Pfam" id="PF14301"/>
    </source>
</evidence>
<organism evidence="2 3">
    <name type="scientific">Escherichia coli</name>
    <dbReference type="NCBI Taxonomy" id="562"/>
    <lineage>
        <taxon>Bacteria</taxon>
        <taxon>Pseudomonadati</taxon>
        <taxon>Pseudomonadota</taxon>
        <taxon>Gammaproteobacteria</taxon>
        <taxon>Enterobacterales</taxon>
        <taxon>Enterobacteriaceae</taxon>
        <taxon>Escherichia</taxon>
    </lineage>
</organism>
<dbReference type="InterPro" id="IPR025484">
    <property type="entry name" value="DUF4376"/>
</dbReference>
<gene>
    <name evidence="2" type="ORF">A2J79_004377</name>
</gene>
<proteinExistence type="predicted"/>
<dbReference type="AlphaFoldDB" id="A0AAN3HDY4"/>
<protein>
    <submittedName>
        <fullName evidence="2">DUF4376 domain-containing protein</fullName>
    </submittedName>
</protein>
<name>A0AAN3HDY4_ECOLX</name>
<sequence>MMHVRNFSYYTPAEPDVAGAIYLKSEDGQDWYECQSRFAEDTLKVVYDSRGVITGYGKDIKLLWPVNQSVAELPDTPERLKIDLSGRWGFDGEKITDLLTADRAREQKGAEINAWRSAMENAEYVFEYNGRKWDYGKVTQVRLEPSVAAAKAGILPEGFFWTDAENNDVPMTAEALLALSAAAEKAMFQKGMEIHVRQRTMKKELEKLTSADEILAYKVGWAQE</sequence>
<reference evidence="2" key="1">
    <citation type="submission" date="2020-02" db="EMBL/GenBank/DDBJ databases">
        <authorList>
            <person name="Ashton P.M."/>
            <person name="Dallman T."/>
            <person name="Nair S."/>
            <person name="De Pinna E."/>
            <person name="Peters T."/>
            <person name="Grant K."/>
        </authorList>
    </citation>
    <scope>NUCLEOTIDE SEQUENCE</scope>
    <source>
        <strain evidence="2">93335</strain>
    </source>
</reference>
<comment type="caution">
    <text evidence="2">The sequence shown here is derived from an EMBL/GenBank/DDBJ whole genome shotgun (WGS) entry which is preliminary data.</text>
</comment>
<evidence type="ECO:0000313" key="3">
    <source>
        <dbReference type="Proteomes" id="UP000711811"/>
    </source>
</evidence>
<dbReference type="EMBL" id="AATCLQ010000048">
    <property type="protein sequence ID" value="EFJ6483963.1"/>
    <property type="molecule type" value="Genomic_DNA"/>
</dbReference>
<dbReference type="Pfam" id="PF14301">
    <property type="entry name" value="DUF4376"/>
    <property type="match status" value="1"/>
</dbReference>
<dbReference type="RefSeq" id="WP_152837088.1">
    <property type="nucleotide sequence ID" value="NZ_SESS01000001.1"/>
</dbReference>
<accession>A0AAN3HDY4</accession>